<dbReference type="InterPro" id="IPR003593">
    <property type="entry name" value="AAA+_ATPase"/>
</dbReference>
<keyword evidence="4" id="KW-0547">Nucleotide-binding</keyword>
<dbReference type="InterPro" id="IPR050763">
    <property type="entry name" value="ABC_transporter_ATP-binding"/>
</dbReference>
<feature type="domain" description="ABC transporter" evidence="6">
    <location>
        <begin position="6"/>
        <end position="235"/>
    </location>
</feature>
<keyword evidence="8" id="KW-1185">Reference proteome</keyword>
<evidence type="ECO:0000256" key="2">
    <source>
        <dbReference type="ARBA" id="ARBA00022448"/>
    </source>
</evidence>
<evidence type="ECO:0000313" key="7">
    <source>
        <dbReference type="EMBL" id="RZS76411.1"/>
    </source>
</evidence>
<dbReference type="SMART" id="SM00382">
    <property type="entry name" value="AAA"/>
    <property type="match status" value="1"/>
</dbReference>
<dbReference type="GO" id="GO:0016887">
    <property type="term" value="F:ATP hydrolysis activity"/>
    <property type="evidence" value="ECO:0007669"/>
    <property type="project" value="InterPro"/>
</dbReference>
<evidence type="ECO:0000256" key="4">
    <source>
        <dbReference type="ARBA" id="ARBA00022741"/>
    </source>
</evidence>
<dbReference type="InterPro" id="IPR003439">
    <property type="entry name" value="ABC_transporter-like_ATP-bd"/>
</dbReference>
<protein>
    <submittedName>
        <fullName evidence="7">ABC-2 type transport system ATP-binding protein</fullName>
    </submittedName>
</protein>
<dbReference type="Proteomes" id="UP000293874">
    <property type="component" value="Unassembled WGS sequence"/>
</dbReference>
<name>A0A4Q7N5R9_9BACT</name>
<keyword evidence="3" id="KW-0536">Nodulation</keyword>
<evidence type="ECO:0000256" key="3">
    <source>
        <dbReference type="ARBA" id="ARBA00022458"/>
    </source>
</evidence>
<dbReference type="SUPFAM" id="SSF52540">
    <property type="entry name" value="P-loop containing nucleoside triphosphate hydrolases"/>
    <property type="match status" value="1"/>
</dbReference>
<dbReference type="GO" id="GO:0005524">
    <property type="term" value="F:ATP binding"/>
    <property type="evidence" value="ECO:0007669"/>
    <property type="project" value="UniProtKB-KW"/>
</dbReference>
<dbReference type="Pfam" id="PF00005">
    <property type="entry name" value="ABC_tran"/>
    <property type="match status" value="1"/>
</dbReference>
<proteinExistence type="inferred from homology"/>
<dbReference type="InterPro" id="IPR027417">
    <property type="entry name" value="P-loop_NTPase"/>
</dbReference>
<evidence type="ECO:0000313" key="8">
    <source>
        <dbReference type="Proteomes" id="UP000293874"/>
    </source>
</evidence>
<organism evidence="7 8">
    <name type="scientific">Pseudobacter ginsenosidimutans</name>
    <dbReference type="NCBI Taxonomy" id="661488"/>
    <lineage>
        <taxon>Bacteria</taxon>
        <taxon>Pseudomonadati</taxon>
        <taxon>Bacteroidota</taxon>
        <taxon>Chitinophagia</taxon>
        <taxon>Chitinophagales</taxon>
        <taxon>Chitinophagaceae</taxon>
        <taxon>Pseudobacter</taxon>
    </lineage>
</organism>
<dbReference type="AlphaFoldDB" id="A0A4Q7N5R9"/>
<dbReference type="EMBL" id="SGXA01000001">
    <property type="protein sequence ID" value="RZS76411.1"/>
    <property type="molecule type" value="Genomic_DNA"/>
</dbReference>
<dbReference type="PANTHER" id="PTHR42711:SF5">
    <property type="entry name" value="ABC TRANSPORTER ATP-BINDING PROTEIN NATA"/>
    <property type="match status" value="1"/>
</dbReference>
<dbReference type="OrthoDB" id="9806726at2"/>
<evidence type="ECO:0000259" key="6">
    <source>
        <dbReference type="PROSITE" id="PS50893"/>
    </source>
</evidence>
<dbReference type="Gene3D" id="3.40.50.300">
    <property type="entry name" value="P-loop containing nucleotide triphosphate hydrolases"/>
    <property type="match status" value="1"/>
</dbReference>
<dbReference type="PANTHER" id="PTHR42711">
    <property type="entry name" value="ABC TRANSPORTER ATP-BINDING PROTEIN"/>
    <property type="match status" value="1"/>
</dbReference>
<evidence type="ECO:0000256" key="5">
    <source>
        <dbReference type="ARBA" id="ARBA00022840"/>
    </source>
</evidence>
<reference evidence="7 8" key="1">
    <citation type="submission" date="2019-02" db="EMBL/GenBank/DDBJ databases">
        <title>Genomic Encyclopedia of Type Strains, Phase IV (KMG-IV): sequencing the most valuable type-strain genomes for metagenomic binning, comparative biology and taxonomic classification.</title>
        <authorList>
            <person name="Goeker M."/>
        </authorList>
    </citation>
    <scope>NUCLEOTIDE SEQUENCE [LARGE SCALE GENOMIC DNA]</scope>
    <source>
        <strain evidence="7 8">DSM 18116</strain>
    </source>
</reference>
<dbReference type="PROSITE" id="PS50893">
    <property type="entry name" value="ABC_TRANSPORTER_2"/>
    <property type="match status" value="1"/>
</dbReference>
<evidence type="ECO:0000256" key="1">
    <source>
        <dbReference type="ARBA" id="ARBA00005417"/>
    </source>
</evidence>
<keyword evidence="5 7" id="KW-0067">ATP-binding</keyword>
<comment type="similarity">
    <text evidence="1">Belongs to the ABC transporter superfamily.</text>
</comment>
<dbReference type="RefSeq" id="WP_130540712.1">
    <property type="nucleotide sequence ID" value="NZ_CP042431.1"/>
</dbReference>
<comment type="caution">
    <text evidence="7">The sequence shown here is derived from an EMBL/GenBank/DDBJ whole genome shotgun (WGS) entry which is preliminary data.</text>
</comment>
<accession>A0A4Q7N5R9</accession>
<gene>
    <name evidence="7" type="ORF">EV199_2296</name>
</gene>
<sequence>MAESIVKIEGLSHRYSVQWAVRDINLELNRRGIFGLLGANGAGKSTIMNVVCGVIKPTRGSITIKGIDIQKNPVEAKKYMGFLPQQPPLQGEFNVEEFLTYAAGIRLMPDKDIPAAVTEVMEKCGLSHMRERLIKNLSGGYKQRVGIAQSIIHKPEFVVLDEPTNGLDPNQILEVRQLIREISEYCTVILSTHILQEVQALCDHIWMINDGSVVFSGGIDEFDNYIAPSSLMASFLAKPSKEELMAVPGVTGVEELDGTKMRVRFTAWPEAAEKLIEVSQAKRWRLVEINLEKSSMEAVFIELSNKQSQS</sequence>
<keyword evidence="2" id="KW-0813">Transport</keyword>